<protein>
    <submittedName>
        <fullName evidence="7">Metallo-beta-lactamase superfamily protein</fullName>
    </submittedName>
</protein>
<dbReference type="EMBL" id="FMZW01000015">
    <property type="protein sequence ID" value="SDD77606.1"/>
    <property type="molecule type" value="Genomic_DNA"/>
</dbReference>
<name>A0A1G6XK84_9BRAD</name>
<organism evidence="7 8">
    <name type="scientific">Bradyrhizobium brasilense</name>
    <dbReference type="NCBI Taxonomy" id="1419277"/>
    <lineage>
        <taxon>Bacteria</taxon>
        <taxon>Pseudomonadati</taxon>
        <taxon>Pseudomonadota</taxon>
        <taxon>Alphaproteobacteria</taxon>
        <taxon>Hyphomicrobiales</taxon>
        <taxon>Nitrobacteraceae</taxon>
        <taxon>Bradyrhizobium</taxon>
    </lineage>
</organism>
<dbReference type="InterPro" id="IPR051013">
    <property type="entry name" value="MBL_superfamily_lactonases"/>
</dbReference>
<dbReference type="Pfam" id="PF00753">
    <property type="entry name" value="Lactamase_B"/>
    <property type="match status" value="1"/>
</dbReference>
<sequence>MTRYAITVLEYAASPKHPTSGVLYGRHNSGSMNLPFAYVLLRSSDTVVLVDTGYDQSDFGGEIANAIGVTGWTPPSEVLGAVGIRPEDVQHVFLTHAHFDHMGGLDYFPNAKFYIQKREIESWIWAMSKGRRFRSLLGGINPADILKLVDLGLKNRLVVLDGASHDVLPNIDLLPAFDTHTAGSQYVVVRNGGSIEDRWVLTGDVVYTYENLHGGDRDDPCFVPPGLATGSQTNLILTAEEMLASVSGDMRRLVPVHEEKLKAHFPSRVSDRGLRIIDIATL</sequence>
<dbReference type="PANTHER" id="PTHR42978:SF7">
    <property type="entry name" value="METALLO-HYDROLASE RV2300C-RELATED"/>
    <property type="match status" value="1"/>
</dbReference>
<dbReference type="Gene3D" id="3.60.15.10">
    <property type="entry name" value="Ribonuclease Z/Hydroxyacylglutathione hydrolase-like"/>
    <property type="match status" value="1"/>
</dbReference>
<proteinExistence type="inferred from homology"/>
<dbReference type="InterPro" id="IPR036866">
    <property type="entry name" value="RibonucZ/Hydroxyglut_hydro"/>
</dbReference>
<dbReference type="SMART" id="SM00849">
    <property type="entry name" value="Lactamase_B"/>
    <property type="match status" value="1"/>
</dbReference>
<dbReference type="GO" id="GO:0046872">
    <property type="term" value="F:metal ion binding"/>
    <property type="evidence" value="ECO:0007669"/>
    <property type="project" value="UniProtKB-KW"/>
</dbReference>
<evidence type="ECO:0000256" key="5">
    <source>
        <dbReference type="ARBA" id="ARBA00022833"/>
    </source>
</evidence>
<dbReference type="CDD" id="cd07729">
    <property type="entry name" value="AHL_lactonase_MBL-fold"/>
    <property type="match status" value="1"/>
</dbReference>
<evidence type="ECO:0000313" key="7">
    <source>
        <dbReference type="EMBL" id="SDD77606.1"/>
    </source>
</evidence>
<dbReference type="Proteomes" id="UP000199245">
    <property type="component" value="Unassembled WGS sequence"/>
</dbReference>
<dbReference type="GO" id="GO:0016787">
    <property type="term" value="F:hydrolase activity"/>
    <property type="evidence" value="ECO:0007669"/>
    <property type="project" value="UniProtKB-KW"/>
</dbReference>
<dbReference type="SUPFAM" id="SSF56281">
    <property type="entry name" value="Metallo-hydrolase/oxidoreductase"/>
    <property type="match status" value="1"/>
</dbReference>
<feature type="domain" description="Metallo-beta-lactamase" evidence="6">
    <location>
        <begin position="34"/>
        <end position="257"/>
    </location>
</feature>
<dbReference type="PANTHER" id="PTHR42978">
    <property type="entry name" value="QUORUM-QUENCHING LACTONASE YTNP-RELATED-RELATED"/>
    <property type="match status" value="1"/>
</dbReference>
<accession>A0A1G6XK84</accession>
<gene>
    <name evidence="7" type="ORF">SAMN05216337_101538</name>
</gene>
<evidence type="ECO:0000256" key="3">
    <source>
        <dbReference type="ARBA" id="ARBA00022723"/>
    </source>
</evidence>
<keyword evidence="4" id="KW-0378">Hydrolase</keyword>
<reference evidence="7 8" key="1">
    <citation type="submission" date="2016-10" db="EMBL/GenBank/DDBJ databases">
        <authorList>
            <person name="de Groot N.N."/>
        </authorList>
    </citation>
    <scope>NUCLEOTIDE SEQUENCE [LARGE SCALE GENOMIC DNA]</scope>
    <source>
        <strain evidence="7 8">R5</strain>
    </source>
</reference>
<comment type="cofactor">
    <cofactor evidence="1">
        <name>Zn(2+)</name>
        <dbReference type="ChEBI" id="CHEBI:29105"/>
    </cofactor>
</comment>
<dbReference type="RefSeq" id="WP_092083504.1">
    <property type="nucleotide sequence ID" value="NZ_FMZW01000015.1"/>
</dbReference>
<evidence type="ECO:0000256" key="1">
    <source>
        <dbReference type="ARBA" id="ARBA00001947"/>
    </source>
</evidence>
<evidence type="ECO:0000313" key="8">
    <source>
        <dbReference type="Proteomes" id="UP000199245"/>
    </source>
</evidence>
<evidence type="ECO:0000256" key="4">
    <source>
        <dbReference type="ARBA" id="ARBA00022801"/>
    </source>
</evidence>
<evidence type="ECO:0000259" key="6">
    <source>
        <dbReference type="SMART" id="SM00849"/>
    </source>
</evidence>
<dbReference type="InterPro" id="IPR001279">
    <property type="entry name" value="Metallo-B-lactamas"/>
</dbReference>
<comment type="similarity">
    <text evidence="2">Belongs to the metallo-beta-lactamase superfamily.</text>
</comment>
<dbReference type="AlphaFoldDB" id="A0A1G6XK84"/>
<evidence type="ECO:0000256" key="2">
    <source>
        <dbReference type="ARBA" id="ARBA00007749"/>
    </source>
</evidence>
<keyword evidence="3" id="KW-0479">Metal-binding</keyword>
<keyword evidence="5" id="KW-0862">Zinc</keyword>